<feature type="compositionally biased region" description="Polar residues" evidence="1">
    <location>
        <begin position="66"/>
        <end position="87"/>
    </location>
</feature>
<name>A0A8J2KM10_9HEXA</name>
<reference evidence="2" key="1">
    <citation type="submission" date="2021-06" db="EMBL/GenBank/DDBJ databases">
        <authorList>
            <person name="Hodson N. C."/>
            <person name="Mongue J. A."/>
            <person name="Jaron S. K."/>
        </authorList>
    </citation>
    <scope>NUCLEOTIDE SEQUENCE</scope>
</reference>
<accession>A0A8J2KM10</accession>
<evidence type="ECO:0000313" key="3">
    <source>
        <dbReference type="Proteomes" id="UP000708208"/>
    </source>
</evidence>
<protein>
    <submittedName>
        <fullName evidence="2">Uncharacterized protein</fullName>
    </submittedName>
</protein>
<feature type="region of interest" description="Disordered" evidence="1">
    <location>
        <begin position="163"/>
        <end position="242"/>
    </location>
</feature>
<feature type="compositionally biased region" description="Acidic residues" evidence="1">
    <location>
        <begin position="55"/>
        <end position="64"/>
    </location>
</feature>
<dbReference type="AlphaFoldDB" id="A0A8J2KM10"/>
<comment type="caution">
    <text evidence="2">The sequence shown here is derived from an EMBL/GenBank/DDBJ whole genome shotgun (WGS) entry which is preliminary data.</text>
</comment>
<feature type="compositionally biased region" description="Acidic residues" evidence="1">
    <location>
        <begin position="165"/>
        <end position="211"/>
    </location>
</feature>
<feature type="compositionally biased region" description="Gly residues" evidence="1">
    <location>
        <begin position="26"/>
        <end position="41"/>
    </location>
</feature>
<evidence type="ECO:0000256" key="1">
    <source>
        <dbReference type="SAM" id="MobiDB-lite"/>
    </source>
</evidence>
<sequence>MFWGLVKNISNNFSFSNNNHKNGSYSGGSGGGGSNGGGGGSDGRKRIAYNLLNMTDDEDDEDSDSGLQLSSSPHHQPFTISPDNLVQSSTSSRSNSGITGNIFSTPTPDKSHTALSSIILKSQNKSISINNAGVSKGKTMVDPVKPDNKPNTNTTLTALKFTFEDFSDDSDYGDEDDDDEDDDEEDEDEEDDGADDVDGDGDGEAEDEDYENHDIRASPHVSSSTGDDESSSDFEVPLDRNEIRGVMKSTIIRDIRTDKTATEV</sequence>
<keyword evidence="3" id="KW-1185">Reference proteome</keyword>
<proteinExistence type="predicted"/>
<evidence type="ECO:0000313" key="2">
    <source>
        <dbReference type="EMBL" id="CAG7815507.1"/>
    </source>
</evidence>
<feature type="region of interest" description="Disordered" evidence="1">
    <location>
        <begin position="26"/>
        <end position="111"/>
    </location>
</feature>
<dbReference type="Proteomes" id="UP000708208">
    <property type="component" value="Unassembled WGS sequence"/>
</dbReference>
<dbReference type="EMBL" id="CAJVCH010345741">
    <property type="protein sequence ID" value="CAG7815507.1"/>
    <property type="molecule type" value="Genomic_DNA"/>
</dbReference>
<feature type="compositionally biased region" description="Low complexity" evidence="1">
    <location>
        <begin position="88"/>
        <end position="102"/>
    </location>
</feature>
<gene>
    <name evidence="2" type="ORF">AFUS01_LOCUS26183</name>
</gene>
<organism evidence="2 3">
    <name type="scientific">Allacma fusca</name>
    <dbReference type="NCBI Taxonomy" id="39272"/>
    <lineage>
        <taxon>Eukaryota</taxon>
        <taxon>Metazoa</taxon>
        <taxon>Ecdysozoa</taxon>
        <taxon>Arthropoda</taxon>
        <taxon>Hexapoda</taxon>
        <taxon>Collembola</taxon>
        <taxon>Symphypleona</taxon>
        <taxon>Sminthuridae</taxon>
        <taxon>Allacma</taxon>
    </lineage>
</organism>